<evidence type="ECO:0000313" key="14">
    <source>
        <dbReference type="EMBL" id="EAS85125.1"/>
    </source>
</evidence>
<evidence type="ECO:0000256" key="9">
    <source>
        <dbReference type="ARBA" id="ARBA00023012"/>
    </source>
</evidence>
<dbReference type="RefSeq" id="WP_006997712.1">
    <property type="nucleotide sequence ID" value="NZ_CH724130.1"/>
</dbReference>
<keyword evidence="10 11" id="KW-0472">Membrane</keyword>
<comment type="subcellular location">
    <subcellularLocation>
        <location evidence="2">Membrane</location>
    </subcellularLocation>
</comment>
<dbReference type="InterPro" id="IPR003661">
    <property type="entry name" value="HisK_dim/P_dom"/>
</dbReference>
<dbReference type="InterPro" id="IPR003660">
    <property type="entry name" value="HAMP_dom"/>
</dbReference>
<reference evidence="14 15" key="1">
    <citation type="submission" date="2006-04" db="EMBL/GenBank/DDBJ databases">
        <authorList>
            <person name="Giovannoni S.J."/>
            <person name="Cho J.-C."/>
            <person name="Ferriera S."/>
            <person name="Johnson J."/>
            <person name="Kravitz S."/>
            <person name="Halpern A."/>
            <person name="Remington K."/>
            <person name="Beeson K."/>
            <person name="Tran B."/>
            <person name="Rogers Y.-H."/>
            <person name="Friedman R."/>
            <person name="Venter J.C."/>
        </authorList>
    </citation>
    <scope>NUCLEOTIDE SEQUENCE [LARGE SCALE GENOMIC DNA]</scope>
    <source>
        <strain evidence="14 15">HTCC1002</strain>
    </source>
</reference>
<dbReference type="PANTHER" id="PTHR45436:SF5">
    <property type="entry name" value="SENSOR HISTIDINE KINASE TRCS"/>
    <property type="match status" value="1"/>
</dbReference>
<comment type="catalytic activity">
    <reaction evidence="1">
        <text>ATP + protein L-histidine = ADP + protein N-phospho-L-histidine.</text>
        <dbReference type="EC" id="2.7.13.3"/>
    </reaction>
</comment>
<dbReference type="EC" id="2.7.13.3" evidence="3"/>
<dbReference type="InterPro" id="IPR003594">
    <property type="entry name" value="HATPase_dom"/>
</dbReference>
<gene>
    <name evidence="14" type="ORF">PU1002_05371</name>
</gene>
<dbReference type="Pfam" id="PF00512">
    <property type="entry name" value="HisKA"/>
    <property type="match status" value="1"/>
</dbReference>
<dbReference type="InterPro" id="IPR036097">
    <property type="entry name" value="HisK_dim/P_sf"/>
</dbReference>
<dbReference type="HOGENOM" id="CLU_000445_89_6_5"/>
<dbReference type="CDD" id="cd00075">
    <property type="entry name" value="HATPase"/>
    <property type="match status" value="1"/>
</dbReference>
<name>Q1V0V3_PELU1</name>
<evidence type="ECO:0000256" key="2">
    <source>
        <dbReference type="ARBA" id="ARBA00004370"/>
    </source>
</evidence>
<dbReference type="AlphaFoldDB" id="Q1V0V3"/>
<dbReference type="Gene3D" id="1.10.287.130">
    <property type="match status" value="1"/>
</dbReference>
<dbReference type="CDD" id="cd00082">
    <property type="entry name" value="HisKA"/>
    <property type="match status" value="1"/>
</dbReference>
<dbReference type="PRINTS" id="PR00344">
    <property type="entry name" value="BCTRLSENSOR"/>
</dbReference>
<proteinExistence type="predicted"/>
<dbReference type="InterPro" id="IPR005467">
    <property type="entry name" value="His_kinase_dom"/>
</dbReference>
<dbReference type="SMART" id="SM00388">
    <property type="entry name" value="HisKA"/>
    <property type="match status" value="1"/>
</dbReference>
<evidence type="ECO:0000256" key="4">
    <source>
        <dbReference type="ARBA" id="ARBA00022553"/>
    </source>
</evidence>
<sequence>MFSNFLKSLSILKKFLFINLVIFLIIGILTALYISNAKPNLIKNKTSKHIQIINNTIEHILRLNIKFEEEDIRKFLFSTRFLFQNLDRVILFDNQFNLVGDTDTLDLDPRSFSSRLDIVELEILDEEKSKKIVETKNINKEKTVSFKDVLTNYSWSKDYGKPFTFIQEGYDQFLLTTVKNITLNGVNIGYLAISENANDVKSAIDERKTFILRTAIFIIIVIFIFSFVLNRYFLKPIKNLVAYTKIIKEKSKKKTNINELKSRNDELGTLSNSLDDMTSELQKRISHAENFSTDLVHEIRNPLTSLKSASEILNETDDQSQRSKLISILNHDVQRIERLITDYSQILKDEVALSKEKMKKINLKLIARSVVDDFNNIYEAKRGIKIMLNDQDDQEEYFINGIENRIEQIIANLLDNSISFSDDNKKILVEIYKGDKDKIIFKVIDEGKGFKETDTKKIFNRFYSNRPDTFGEHSGLGLNIVKNLVELHSATINASNNVTQEGANVEIVFPKV</sequence>
<evidence type="ECO:0000256" key="1">
    <source>
        <dbReference type="ARBA" id="ARBA00000085"/>
    </source>
</evidence>
<feature type="domain" description="HAMP" evidence="13">
    <location>
        <begin position="231"/>
        <end position="286"/>
    </location>
</feature>
<dbReference type="PROSITE" id="PS50109">
    <property type="entry name" value="HIS_KIN"/>
    <property type="match status" value="1"/>
</dbReference>
<keyword evidence="6 11" id="KW-0812">Transmembrane</keyword>
<keyword evidence="9" id="KW-0902">Two-component regulatory system</keyword>
<evidence type="ECO:0000256" key="10">
    <source>
        <dbReference type="ARBA" id="ARBA00023136"/>
    </source>
</evidence>
<evidence type="ECO:0000259" key="12">
    <source>
        <dbReference type="PROSITE" id="PS50109"/>
    </source>
</evidence>
<dbReference type="SUPFAM" id="SSF47384">
    <property type="entry name" value="Homodimeric domain of signal transducing histidine kinase"/>
    <property type="match status" value="1"/>
</dbReference>
<dbReference type="SMART" id="SM00387">
    <property type="entry name" value="HATPase_c"/>
    <property type="match status" value="1"/>
</dbReference>
<organism evidence="14 15">
    <name type="scientific">Pelagibacter ubique (strain HTCC1002)</name>
    <dbReference type="NCBI Taxonomy" id="314261"/>
    <lineage>
        <taxon>Bacteria</taxon>
        <taxon>Pseudomonadati</taxon>
        <taxon>Pseudomonadota</taxon>
        <taxon>Alphaproteobacteria</taxon>
        <taxon>Candidatus Pelagibacterales</taxon>
        <taxon>Candidatus Pelagibacteraceae</taxon>
        <taxon>Candidatus Pelagibacter</taxon>
    </lineage>
</organism>
<keyword evidence="5" id="KW-0808">Transferase</keyword>
<dbReference type="Gene3D" id="6.10.340.10">
    <property type="match status" value="1"/>
</dbReference>
<keyword evidence="7 14" id="KW-0418">Kinase</keyword>
<dbReference type="Pfam" id="PF02518">
    <property type="entry name" value="HATPase_c"/>
    <property type="match status" value="1"/>
</dbReference>
<dbReference type="SUPFAM" id="SSF55874">
    <property type="entry name" value="ATPase domain of HSP90 chaperone/DNA topoisomerase II/histidine kinase"/>
    <property type="match status" value="1"/>
</dbReference>
<keyword evidence="4" id="KW-0597">Phosphoprotein</keyword>
<accession>Q1V0V3</accession>
<dbReference type="InterPro" id="IPR004358">
    <property type="entry name" value="Sig_transdc_His_kin-like_C"/>
</dbReference>
<dbReference type="Proteomes" id="UP000005306">
    <property type="component" value="Unassembled WGS sequence"/>
</dbReference>
<dbReference type="InterPro" id="IPR036890">
    <property type="entry name" value="HATPase_C_sf"/>
</dbReference>
<dbReference type="GO" id="GO:0000155">
    <property type="term" value="F:phosphorelay sensor kinase activity"/>
    <property type="evidence" value="ECO:0007669"/>
    <property type="project" value="InterPro"/>
</dbReference>
<dbReference type="Gene3D" id="3.30.565.10">
    <property type="entry name" value="Histidine kinase-like ATPase, C-terminal domain"/>
    <property type="match status" value="1"/>
</dbReference>
<evidence type="ECO:0000256" key="3">
    <source>
        <dbReference type="ARBA" id="ARBA00012438"/>
    </source>
</evidence>
<comment type="caution">
    <text evidence="14">The sequence shown here is derived from an EMBL/GenBank/DDBJ whole genome shotgun (WGS) entry which is preliminary data.</text>
</comment>
<feature type="transmembrane region" description="Helical" evidence="11">
    <location>
        <begin position="210"/>
        <end position="229"/>
    </location>
</feature>
<evidence type="ECO:0000256" key="7">
    <source>
        <dbReference type="ARBA" id="ARBA00022777"/>
    </source>
</evidence>
<evidence type="ECO:0000256" key="11">
    <source>
        <dbReference type="SAM" id="Phobius"/>
    </source>
</evidence>
<dbReference type="PROSITE" id="PS50885">
    <property type="entry name" value="HAMP"/>
    <property type="match status" value="1"/>
</dbReference>
<dbReference type="EMBL" id="AAPV01000001">
    <property type="protein sequence ID" value="EAS85125.1"/>
    <property type="molecule type" value="Genomic_DNA"/>
</dbReference>
<evidence type="ECO:0000256" key="8">
    <source>
        <dbReference type="ARBA" id="ARBA00022989"/>
    </source>
</evidence>
<evidence type="ECO:0000256" key="6">
    <source>
        <dbReference type="ARBA" id="ARBA00022692"/>
    </source>
</evidence>
<dbReference type="InterPro" id="IPR050428">
    <property type="entry name" value="TCS_sensor_his_kinase"/>
</dbReference>
<protein>
    <recommendedName>
        <fullName evidence="3">histidine kinase</fullName>
        <ecNumber evidence="3">2.7.13.3</ecNumber>
    </recommendedName>
</protein>
<evidence type="ECO:0000313" key="15">
    <source>
        <dbReference type="Proteomes" id="UP000005306"/>
    </source>
</evidence>
<keyword evidence="8 11" id="KW-1133">Transmembrane helix</keyword>
<evidence type="ECO:0000256" key="5">
    <source>
        <dbReference type="ARBA" id="ARBA00022679"/>
    </source>
</evidence>
<dbReference type="PANTHER" id="PTHR45436">
    <property type="entry name" value="SENSOR HISTIDINE KINASE YKOH"/>
    <property type="match status" value="1"/>
</dbReference>
<dbReference type="GO" id="GO:0005886">
    <property type="term" value="C:plasma membrane"/>
    <property type="evidence" value="ECO:0007669"/>
    <property type="project" value="TreeGrafter"/>
</dbReference>
<evidence type="ECO:0000259" key="13">
    <source>
        <dbReference type="PROSITE" id="PS50885"/>
    </source>
</evidence>
<feature type="transmembrane region" description="Helical" evidence="11">
    <location>
        <begin position="15"/>
        <end position="35"/>
    </location>
</feature>
<feature type="domain" description="Histidine kinase" evidence="12">
    <location>
        <begin position="294"/>
        <end position="512"/>
    </location>
</feature>